<dbReference type="EnsemblPlants" id="OPUNC02G18690.2">
    <property type="protein sequence ID" value="OPUNC02G18690.2"/>
    <property type="gene ID" value="OPUNC02G18690"/>
</dbReference>
<evidence type="ECO:0000256" key="1">
    <source>
        <dbReference type="ARBA" id="ARBA00023002"/>
    </source>
</evidence>
<proteinExistence type="inferred from homology"/>
<dbReference type="SUPFAM" id="SSF51905">
    <property type="entry name" value="FAD/NAD(P)-binding domain"/>
    <property type="match status" value="1"/>
</dbReference>
<evidence type="ECO:0000313" key="7">
    <source>
        <dbReference type="Proteomes" id="UP000026962"/>
    </source>
</evidence>
<dbReference type="InterPro" id="IPR036188">
    <property type="entry name" value="FAD/NAD-bd_sf"/>
</dbReference>
<dbReference type="PRINTS" id="PR00420">
    <property type="entry name" value="RNGMNOXGNASE"/>
</dbReference>
<evidence type="ECO:0000256" key="4">
    <source>
        <dbReference type="SAM" id="MobiDB-lite"/>
    </source>
</evidence>
<feature type="region of interest" description="Disordered" evidence="4">
    <location>
        <begin position="330"/>
        <end position="361"/>
    </location>
</feature>
<keyword evidence="1" id="KW-0560">Oxidoreductase</keyword>
<comment type="similarity">
    <text evidence="3">Belongs to the 3-hydroxybenzoate 6-hydroxylase family.</text>
</comment>
<dbReference type="Gramene" id="OPUNC02G18690.3">
    <property type="protein sequence ID" value="OPUNC02G18690.3"/>
    <property type="gene ID" value="OPUNC02G18690"/>
</dbReference>
<organism evidence="6">
    <name type="scientific">Oryza punctata</name>
    <name type="common">Red rice</name>
    <dbReference type="NCBI Taxonomy" id="4537"/>
    <lineage>
        <taxon>Eukaryota</taxon>
        <taxon>Viridiplantae</taxon>
        <taxon>Streptophyta</taxon>
        <taxon>Embryophyta</taxon>
        <taxon>Tracheophyta</taxon>
        <taxon>Spermatophyta</taxon>
        <taxon>Magnoliopsida</taxon>
        <taxon>Liliopsida</taxon>
        <taxon>Poales</taxon>
        <taxon>Poaceae</taxon>
        <taxon>BOP clade</taxon>
        <taxon>Oryzoideae</taxon>
        <taxon>Oryzeae</taxon>
        <taxon>Oryzinae</taxon>
        <taxon>Oryza</taxon>
    </lineage>
</organism>
<feature type="domain" description="FAD-binding" evidence="5">
    <location>
        <begin position="17"/>
        <end position="328"/>
    </location>
</feature>
<dbReference type="EnsemblPlants" id="OPUNC02G18690.3">
    <property type="protein sequence ID" value="OPUNC02G18690.3"/>
    <property type="gene ID" value="OPUNC02G18690"/>
</dbReference>
<name>A0A0E0K176_ORYPU</name>
<dbReference type="Gramene" id="OPUNC02G18690.2">
    <property type="protein sequence ID" value="OPUNC02G18690.2"/>
    <property type="gene ID" value="OPUNC02G18690"/>
</dbReference>
<dbReference type="PANTHER" id="PTHR45934:SF2">
    <property type="entry name" value="MONOOXYGENASE 1"/>
    <property type="match status" value="1"/>
</dbReference>
<sequence>MDFKAAAAATKEEVHGVVIVGGGLCGLATALALRRKGIESLVVERSEALRVGGVALNVHANGWRALEELGLADGLRETANLITSVRMVRQIQGKNQTIVSPARKEIRCLRRKDVVEALANSVPGHMIRYGCRIVAVDQDPGTNYAVLTMADGNTIKAKVVIGCDGWNSVVAKYLGLGLPSQLPRFIVLGFASYPEGHPFGTEFSQIIADDFAVGRAPVNENLVHFFVSRSPSPGSTDVDEDAARKYVLEKVDELPDDIADMVRRCDAASSWTLTKVWYRSPWQVALAGFRRGAATVAGDAMHAMGPFIGQGGSAGLEDAVVLARSLSSSSSSRSELSGGGGDGRPPDVADDEVARREARGGSAGLEDAVVLARSLSSSSGAVLSGGGGDGRPPASRLLRDDVGAAIDEYVAERRRRVTALCLHSFAIGTLLTTRWLAVKLGCVAVLALLGGDSRRDVDYDCGRL</sequence>
<reference evidence="6" key="1">
    <citation type="submission" date="2015-04" db="UniProtKB">
        <authorList>
            <consortium name="EnsemblPlants"/>
        </authorList>
    </citation>
    <scope>IDENTIFICATION</scope>
</reference>
<dbReference type="GO" id="GO:0071949">
    <property type="term" value="F:FAD binding"/>
    <property type="evidence" value="ECO:0007669"/>
    <property type="project" value="InterPro"/>
</dbReference>
<evidence type="ECO:0000313" key="6">
    <source>
        <dbReference type="EnsemblPlants" id="OPUNC02G18690.2"/>
    </source>
</evidence>
<dbReference type="Gene3D" id="3.50.50.60">
    <property type="entry name" value="FAD/NAD(P)-binding domain"/>
    <property type="match status" value="2"/>
</dbReference>
<dbReference type="Proteomes" id="UP000026962">
    <property type="component" value="Chromosome 2"/>
</dbReference>
<reference evidence="6" key="2">
    <citation type="submission" date="2018-05" db="EMBL/GenBank/DDBJ databases">
        <title>OpunRS2 (Oryza punctata Reference Sequence Version 2).</title>
        <authorList>
            <person name="Zhang J."/>
            <person name="Kudrna D."/>
            <person name="Lee S."/>
            <person name="Talag J."/>
            <person name="Welchert J."/>
            <person name="Wing R.A."/>
        </authorList>
    </citation>
    <scope>NUCLEOTIDE SEQUENCE [LARGE SCALE GENOMIC DNA]</scope>
</reference>
<dbReference type="PANTHER" id="PTHR45934">
    <property type="entry name" value="FAD/NAD(P)-BINDING OXIDOREDUCTASE FAMILY PROTEIN"/>
    <property type="match status" value="1"/>
</dbReference>
<keyword evidence="2" id="KW-0503">Monooxygenase</keyword>
<feature type="compositionally biased region" description="Basic and acidic residues" evidence="4">
    <location>
        <begin position="344"/>
        <end position="359"/>
    </location>
</feature>
<dbReference type="AlphaFoldDB" id="A0A0E0K176"/>
<dbReference type="HOGENOM" id="CLU_009665_10_2_1"/>
<dbReference type="InterPro" id="IPR002938">
    <property type="entry name" value="FAD-bd"/>
</dbReference>
<accession>A0A0E0K176</accession>
<dbReference type="GO" id="GO:0004497">
    <property type="term" value="F:monooxygenase activity"/>
    <property type="evidence" value="ECO:0007669"/>
    <property type="project" value="UniProtKB-KW"/>
</dbReference>
<dbReference type="InterPro" id="IPR044560">
    <property type="entry name" value="MOase"/>
</dbReference>
<evidence type="ECO:0000259" key="5">
    <source>
        <dbReference type="Pfam" id="PF01494"/>
    </source>
</evidence>
<dbReference type="Pfam" id="PF01494">
    <property type="entry name" value="FAD_binding_3"/>
    <property type="match status" value="1"/>
</dbReference>
<protein>
    <recommendedName>
        <fullName evidence="5">FAD-binding domain-containing protein</fullName>
    </recommendedName>
</protein>
<keyword evidence="7" id="KW-1185">Reference proteome</keyword>
<evidence type="ECO:0000256" key="3">
    <source>
        <dbReference type="ARBA" id="ARBA00024018"/>
    </source>
</evidence>
<evidence type="ECO:0000256" key="2">
    <source>
        <dbReference type="ARBA" id="ARBA00023033"/>
    </source>
</evidence>